<gene>
    <name evidence="14" type="ORF">QC763_502960</name>
</gene>
<evidence type="ECO:0000313" key="15">
    <source>
        <dbReference type="Proteomes" id="UP001326199"/>
    </source>
</evidence>
<accession>A0ABR0H7H4</accession>
<keyword evidence="9" id="KW-0735">Signal-anchor</keyword>
<evidence type="ECO:0000256" key="2">
    <source>
        <dbReference type="ARBA" id="ARBA00004922"/>
    </source>
</evidence>
<keyword evidence="8" id="KW-0547">Nucleotide-binding</keyword>
<dbReference type="GeneID" id="87933234"/>
<keyword evidence="7" id="KW-0812">Transmembrane</keyword>
<dbReference type="InterPro" id="IPR026050">
    <property type="entry name" value="C1GALT1/C1GALT1_chp1"/>
</dbReference>
<keyword evidence="10" id="KW-1133">Transmembrane helix</keyword>
<comment type="pathway">
    <text evidence="2">Protein modification; protein glycosylation.</text>
</comment>
<evidence type="ECO:0000259" key="13">
    <source>
        <dbReference type="Pfam" id="PF02434"/>
    </source>
</evidence>
<evidence type="ECO:0000256" key="5">
    <source>
        <dbReference type="ARBA" id="ARBA00022676"/>
    </source>
</evidence>
<reference evidence="14 15" key="1">
    <citation type="journal article" date="2023" name="bioRxiv">
        <title>High-quality genome assemblies of four members of thePodospora anserinaspecies complex.</title>
        <authorList>
            <person name="Ament-Velasquez S.L."/>
            <person name="Vogan A.A."/>
            <person name="Wallerman O."/>
            <person name="Hartmann F."/>
            <person name="Gautier V."/>
            <person name="Silar P."/>
            <person name="Giraud T."/>
            <person name="Johannesson H."/>
        </authorList>
    </citation>
    <scope>NUCLEOTIDE SEQUENCE [LARGE SCALE GENOMIC DNA]</scope>
    <source>
        <strain evidence="14 15">CBS 411.78</strain>
    </source>
</reference>
<evidence type="ECO:0000256" key="1">
    <source>
        <dbReference type="ARBA" id="ARBA00004606"/>
    </source>
</evidence>
<evidence type="ECO:0000256" key="6">
    <source>
        <dbReference type="ARBA" id="ARBA00022679"/>
    </source>
</evidence>
<evidence type="ECO:0000256" key="10">
    <source>
        <dbReference type="ARBA" id="ARBA00022989"/>
    </source>
</evidence>
<evidence type="ECO:0000313" key="14">
    <source>
        <dbReference type="EMBL" id="KAK4663774.1"/>
    </source>
</evidence>
<comment type="subcellular location">
    <subcellularLocation>
        <location evidence="1">Membrane</location>
        <topology evidence="1">Single-pass type II membrane protein</topology>
    </subcellularLocation>
</comment>
<dbReference type="PANTHER" id="PTHR23033">
    <property type="entry name" value="BETA1,3-GALACTOSYLTRANSFERASE"/>
    <property type="match status" value="1"/>
</dbReference>
<dbReference type="Proteomes" id="UP001326199">
    <property type="component" value="Unassembled WGS sequence"/>
</dbReference>
<sequence>MRPQSILSICGARRAEGQNLVFPPLISHARSLYQSVSLVLWLFCLRDPFAFSPPTSLSQSDVLLSWRCCSLSPSVSRRRPISMISQHKYTGSPARMPSRRSSVAIAFIALSFLLLLYTSRRLGSWTPYNEPYHHETDPHKSQHAPQGDGAHDTKPVPSTQAPAVDPLCEGFPDTSNILLVMKTGASESFARVPTQMMTMLKCLPDFLIFSDMDQNIGGQEIHDSLATVQEAAQEDNSDFDLYRRQKWCEVDQENCNKLGNPAREGWNLDKYKNVHIAEKAYNMRPNYDWYLFVDADTYVLWPNLVEWLKQLKPTKKVYLGSVTLINNFSFGHGGSGYIVSKATMDDFIGNNPGVGNQYDMRAKRECCGDYIFALALKDKTEVGVQQMWPTINGEKPATLPFGPSHWCHPIVTMHHMNAEEINTFWHFERKRYHRLAQSGKKTETLVIRDIFDEFLAPKLNETREDWDNNADNRFYLDQSNDRKWEDWMTNRMKKQDQYNEHEKKAHESFEACGAACKSLGNECFMYRYKDGACSISNSFQLGKPLKKGADKDRTMSGWDVEKIKKWVADQPACDKIRWPEVKTN</sequence>
<keyword evidence="5" id="KW-0328">Glycosyltransferase</keyword>
<evidence type="ECO:0000256" key="3">
    <source>
        <dbReference type="ARBA" id="ARBA00006462"/>
    </source>
</evidence>
<dbReference type="PANTHER" id="PTHR23033:SF40">
    <property type="entry name" value="APPLE DOMAIN-CONTAINING PROTEIN"/>
    <property type="match status" value="1"/>
</dbReference>
<organism evidence="14 15">
    <name type="scientific">Podospora pseudopauciseta</name>
    <dbReference type="NCBI Taxonomy" id="2093780"/>
    <lineage>
        <taxon>Eukaryota</taxon>
        <taxon>Fungi</taxon>
        <taxon>Dikarya</taxon>
        <taxon>Ascomycota</taxon>
        <taxon>Pezizomycotina</taxon>
        <taxon>Sordariomycetes</taxon>
        <taxon>Sordariomycetidae</taxon>
        <taxon>Sordariales</taxon>
        <taxon>Podosporaceae</taxon>
        <taxon>Podospora</taxon>
    </lineage>
</organism>
<feature type="region of interest" description="Disordered" evidence="12">
    <location>
        <begin position="133"/>
        <end position="164"/>
    </location>
</feature>
<dbReference type="Pfam" id="PF02434">
    <property type="entry name" value="Fringe"/>
    <property type="match status" value="1"/>
</dbReference>
<dbReference type="EMBL" id="JAFFHB010000007">
    <property type="protein sequence ID" value="KAK4663774.1"/>
    <property type="molecule type" value="Genomic_DNA"/>
</dbReference>
<comment type="similarity">
    <text evidence="3">Belongs to the glycosyltransferase 31 family. Beta3-Gal-T subfamily.</text>
</comment>
<evidence type="ECO:0000256" key="12">
    <source>
        <dbReference type="SAM" id="MobiDB-lite"/>
    </source>
</evidence>
<keyword evidence="15" id="KW-1185">Reference proteome</keyword>
<feature type="domain" description="Fringe-like glycosyltransferase" evidence="13">
    <location>
        <begin position="277"/>
        <end position="347"/>
    </location>
</feature>
<comment type="caution">
    <text evidence="14">The sequence shown here is derived from an EMBL/GenBank/DDBJ whole genome shotgun (WGS) entry which is preliminary data.</text>
</comment>
<protein>
    <recommendedName>
        <fullName evidence="4">N-acetylgalactosaminide beta-1,3-galactosyltransferase</fullName>
        <ecNumber evidence="4">2.4.1.122</ecNumber>
    </recommendedName>
</protein>
<dbReference type="EC" id="2.4.1.122" evidence="4"/>
<evidence type="ECO:0000256" key="9">
    <source>
        <dbReference type="ARBA" id="ARBA00022968"/>
    </source>
</evidence>
<dbReference type="InterPro" id="IPR003378">
    <property type="entry name" value="Fringe-like_glycosylTrfase"/>
</dbReference>
<proteinExistence type="inferred from homology"/>
<evidence type="ECO:0000256" key="4">
    <source>
        <dbReference type="ARBA" id="ARBA00012557"/>
    </source>
</evidence>
<keyword evidence="6" id="KW-0808">Transferase</keyword>
<evidence type="ECO:0000256" key="11">
    <source>
        <dbReference type="ARBA" id="ARBA00023136"/>
    </source>
</evidence>
<dbReference type="RefSeq" id="XP_062763740.1">
    <property type="nucleotide sequence ID" value="XM_062912891.1"/>
</dbReference>
<evidence type="ECO:0000256" key="7">
    <source>
        <dbReference type="ARBA" id="ARBA00022692"/>
    </source>
</evidence>
<keyword evidence="11" id="KW-0472">Membrane</keyword>
<dbReference type="Gene3D" id="3.90.550.50">
    <property type="match status" value="1"/>
</dbReference>
<name>A0ABR0H7H4_9PEZI</name>
<evidence type="ECO:0000256" key="8">
    <source>
        <dbReference type="ARBA" id="ARBA00022741"/>
    </source>
</evidence>